<reference evidence="1" key="2">
    <citation type="journal article" date="2022" name="New Phytol.">
        <title>Evolutionary transition to the ectomycorrhizal habit in the genomes of a hyperdiverse lineage of mushroom-forming fungi.</title>
        <authorList>
            <person name="Looney B."/>
            <person name="Miyauchi S."/>
            <person name="Morin E."/>
            <person name="Drula E."/>
            <person name="Courty P.E."/>
            <person name="Kohler A."/>
            <person name="Kuo A."/>
            <person name="LaButti K."/>
            <person name="Pangilinan J."/>
            <person name="Lipzen A."/>
            <person name="Riley R."/>
            <person name="Andreopoulos W."/>
            <person name="He G."/>
            <person name="Johnson J."/>
            <person name="Nolan M."/>
            <person name="Tritt A."/>
            <person name="Barry K.W."/>
            <person name="Grigoriev I.V."/>
            <person name="Nagy L.G."/>
            <person name="Hibbett D."/>
            <person name="Henrissat B."/>
            <person name="Matheny P.B."/>
            <person name="Labbe J."/>
            <person name="Martin F.M."/>
        </authorList>
    </citation>
    <scope>NUCLEOTIDE SEQUENCE</scope>
    <source>
        <strain evidence="1">FP105234-sp</strain>
    </source>
</reference>
<accession>A0ACB8S4R5</accession>
<proteinExistence type="predicted"/>
<organism evidence="1 2">
    <name type="scientific">Auriscalpium vulgare</name>
    <dbReference type="NCBI Taxonomy" id="40419"/>
    <lineage>
        <taxon>Eukaryota</taxon>
        <taxon>Fungi</taxon>
        <taxon>Dikarya</taxon>
        <taxon>Basidiomycota</taxon>
        <taxon>Agaricomycotina</taxon>
        <taxon>Agaricomycetes</taxon>
        <taxon>Russulales</taxon>
        <taxon>Auriscalpiaceae</taxon>
        <taxon>Auriscalpium</taxon>
    </lineage>
</organism>
<name>A0ACB8S4R5_9AGAM</name>
<dbReference type="Proteomes" id="UP000814033">
    <property type="component" value="Unassembled WGS sequence"/>
</dbReference>
<reference evidence="1" key="1">
    <citation type="submission" date="2021-02" db="EMBL/GenBank/DDBJ databases">
        <authorList>
            <consortium name="DOE Joint Genome Institute"/>
            <person name="Ahrendt S."/>
            <person name="Looney B.P."/>
            <person name="Miyauchi S."/>
            <person name="Morin E."/>
            <person name="Drula E."/>
            <person name="Courty P.E."/>
            <person name="Chicoki N."/>
            <person name="Fauchery L."/>
            <person name="Kohler A."/>
            <person name="Kuo A."/>
            <person name="Labutti K."/>
            <person name="Pangilinan J."/>
            <person name="Lipzen A."/>
            <person name="Riley R."/>
            <person name="Andreopoulos W."/>
            <person name="He G."/>
            <person name="Johnson J."/>
            <person name="Barry K.W."/>
            <person name="Grigoriev I.V."/>
            <person name="Nagy L."/>
            <person name="Hibbett D."/>
            <person name="Henrissat B."/>
            <person name="Matheny P.B."/>
            <person name="Labbe J."/>
            <person name="Martin F."/>
        </authorList>
    </citation>
    <scope>NUCLEOTIDE SEQUENCE</scope>
    <source>
        <strain evidence="1">FP105234-sp</strain>
    </source>
</reference>
<sequence length="212" mass="23679">MVMTDDSHDQQLLPTRANLISGMHWLLQDAQPHDSLFIHYSGHGARAREASGGDEADGYDEMIFPQDYKHAGTILDDELHKLLVAPLPSGCRLTAVFDSCHSGSVMDLVYNYHSNGKVKRIPVRRSFVEAKTTPGDVMCWSGCDDEETSADAHEGGLAVGAMSYAILKVLRGNPKITYEDLLKGLRRETKKYNQKPQLSASHRMDIDRRFTM</sequence>
<keyword evidence="2" id="KW-1185">Reference proteome</keyword>
<protein>
    <submittedName>
        <fullName evidence="1">Peptidase C14</fullName>
    </submittedName>
</protein>
<gene>
    <name evidence="1" type="ORF">FA95DRAFT_236417</name>
</gene>
<comment type="caution">
    <text evidence="1">The sequence shown here is derived from an EMBL/GenBank/DDBJ whole genome shotgun (WGS) entry which is preliminary data.</text>
</comment>
<dbReference type="EMBL" id="MU275851">
    <property type="protein sequence ID" value="KAI0051549.1"/>
    <property type="molecule type" value="Genomic_DNA"/>
</dbReference>
<evidence type="ECO:0000313" key="1">
    <source>
        <dbReference type="EMBL" id="KAI0051549.1"/>
    </source>
</evidence>
<evidence type="ECO:0000313" key="2">
    <source>
        <dbReference type="Proteomes" id="UP000814033"/>
    </source>
</evidence>